<dbReference type="SFLD" id="SFLDS00003">
    <property type="entry name" value="Haloacid_Dehalogenase"/>
    <property type="match status" value="1"/>
</dbReference>
<accession>A0A8J3UBS7</accession>
<dbReference type="InterPro" id="IPR051806">
    <property type="entry name" value="HAD-like_SPP"/>
</dbReference>
<dbReference type="InterPro" id="IPR041492">
    <property type="entry name" value="HAD_2"/>
</dbReference>
<dbReference type="InterPro" id="IPR036412">
    <property type="entry name" value="HAD-like_sf"/>
</dbReference>
<dbReference type="NCBIfam" id="TIGR01509">
    <property type="entry name" value="HAD-SF-IA-v3"/>
    <property type="match status" value="1"/>
</dbReference>
<protein>
    <submittedName>
        <fullName evidence="1">Phosphatase</fullName>
    </submittedName>
</protein>
<dbReference type="Pfam" id="PF13419">
    <property type="entry name" value="HAD_2"/>
    <property type="match status" value="1"/>
</dbReference>
<gene>
    <name evidence="1" type="ORF">Pph01_57400</name>
</gene>
<dbReference type="SFLD" id="SFLDG01129">
    <property type="entry name" value="C1.5:_HAD__Beta-PGM__Phosphata"/>
    <property type="match status" value="1"/>
</dbReference>
<dbReference type="Gene3D" id="3.40.50.1000">
    <property type="entry name" value="HAD superfamily/HAD-like"/>
    <property type="match status" value="1"/>
</dbReference>
<dbReference type="AlphaFoldDB" id="A0A8J3UBS7"/>
<dbReference type="EMBL" id="BOOP01000028">
    <property type="protein sequence ID" value="GII40737.1"/>
    <property type="molecule type" value="Genomic_DNA"/>
</dbReference>
<reference evidence="1 2" key="1">
    <citation type="submission" date="2021-01" db="EMBL/GenBank/DDBJ databases">
        <title>Whole genome shotgun sequence of Planotetraspora phitsanulokensis NBRC 104273.</title>
        <authorList>
            <person name="Komaki H."/>
            <person name="Tamura T."/>
        </authorList>
    </citation>
    <scope>NUCLEOTIDE SEQUENCE [LARGE SCALE GENOMIC DNA]</scope>
    <source>
        <strain evidence="1 2">NBRC 104273</strain>
    </source>
</reference>
<dbReference type="SFLD" id="SFLDG01135">
    <property type="entry name" value="C1.5.6:_HAD__Beta-PGM__Phospha"/>
    <property type="match status" value="1"/>
</dbReference>
<sequence length="218" mass="23418">MVVMRAALFDLDGTLINTERRSLAMWAMLLDNHGVEHDHVLLRRFMGRRGADVLPDFFPDGDVRALLDEVHSYHDHQGLPDVVPVPGAAELVRRVAAHGSAIGLVTSAGRAWARERLAQVGVADLVQTIVSAEDVVVGKPDPSGYLEAAFRLDVKPGECVAFEDSLAGIAAAQAAGMACVGVATTHRPDELSHADLVISDLSGIDWPLTGIGWSRPRY</sequence>
<dbReference type="InterPro" id="IPR023198">
    <property type="entry name" value="PGP-like_dom2"/>
</dbReference>
<dbReference type="Gene3D" id="1.10.150.240">
    <property type="entry name" value="Putative phosphatase, domain 2"/>
    <property type="match status" value="1"/>
</dbReference>
<name>A0A8J3UBS7_9ACTN</name>
<dbReference type="PANTHER" id="PTHR43481">
    <property type="entry name" value="FRUCTOSE-1-PHOSPHATE PHOSPHATASE"/>
    <property type="match status" value="1"/>
</dbReference>
<comment type="caution">
    <text evidence="1">The sequence shown here is derived from an EMBL/GenBank/DDBJ whole genome shotgun (WGS) entry which is preliminary data.</text>
</comment>
<dbReference type="InterPro" id="IPR023214">
    <property type="entry name" value="HAD_sf"/>
</dbReference>
<keyword evidence="2" id="KW-1185">Reference proteome</keyword>
<dbReference type="InterPro" id="IPR006439">
    <property type="entry name" value="HAD-SF_hydro_IA"/>
</dbReference>
<dbReference type="PANTHER" id="PTHR43481:SF4">
    <property type="entry name" value="GLYCEROL-1-PHOSPHATE PHOSPHOHYDROLASE 1-RELATED"/>
    <property type="match status" value="1"/>
</dbReference>
<dbReference type="Proteomes" id="UP000622547">
    <property type="component" value="Unassembled WGS sequence"/>
</dbReference>
<evidence type="ECO:0000313" key="1">
    <source>
        <dbReference type="EMBL" id="GII40737.1"/>
    </source>
</evidence>
<proteinExistence type="predicted"/>
<organism evidence="1 2">
    <name type="scientific">Planotetraspora phitsanulokensis</name>
    <dbReference type="NCBI Taxonomy" id="575192"/>
    <lineage>
        <taxon>Bacteria</taxon>
        <taxon>Bacillati</taxon>
        <taxon>Actinomycetota</taxon>
        <taxon>Actinomycetes</taxon>
        <taxon>Streptosporangiales</taxon>
        <taxon>Streptosporangiaceae</taxon>
        <taxon>Planotetraspora</taxon>
    </lineage>
</organism>
<dbReference type="SUPFAM" id="SSF56784">
    <property type="entry name" value="HAD-like"/>
    <property type="match status" value="1"/>
</dbReference>
<evidence type="ECO:0000313" key="2">
    <source>
        <dbReference type="Proteomes" id="UP000622547"/>
    </source>
</evidence>
<dbReference type="GO" id="GO:0050308">
    <property type="term" value="F:sugar-phosphatase activity"/>
    <property type="evidence" value="ECO:0007669"/>
    <property type="project" value="TreeGrafter"/>
</dbReference>